<evidence type="ECO:0000256" key="4">
    <source>
        <dbReference type="ARBA" id="ARBA00022490"/>
    </source>
</evidence>
<name>A0A537LHD0_9BACT</name>
<evidence type="ECO:0000256" key="9">
    <source>
        <dbReference type="ARBA" id="ARBA00022842"/>
    </source>
</evidence>
<dbReference type="PANTHER" id="PTHR33540">
    <property type="entry name" value="TRNA THREONYLCARBAMOYLADENOSINE BIOSYNTHESIS PROTEIN TSAE"/>
    <property type="match status" value="1"/>
</dbReference>
<dbReference type="NCBIfam" id="TIGR00150">
    <property type="entry name" value="T6A_YjeE"/>
    <property type="match status" value="1"/>
</dbReference>
<keyword evidence="5" id="KW-0819">tRNA processing</keyword>
<dbReference type="EMBL" id="VBAJ01000182">
    <property type="protein sequence ID" value="TMJ07362.1"/>
    <property type="molecule type" value="Genomic_DNA"/>
</dbReference>
<evidence type="ECO:0000256" key="1">
    <source>
        <dbReference type="ARBA" id="ARBA00004496"/>
    </source>
</evidence>
<dbReference type="InterPro" id="IPR027417">
    <property type="entry name" value="P-loop_NTPase"/>
</dbReference>
<keyword evidence="8" id="KW-0067">ATP-binding</keyword>
<evidence type="ECO:0000256" key="10">
    <source>
        <dbReference type="ARBA" id="ARBA00032441"/>
    </source>
</evidence>
<proteinExistence type="inferred from homology"/>
<keyword evidence="4" id="KW-0963">Cytoplasm</keyword>
<dbReference type="AlphaFoldDB" id="A0A537LHD0"/>
<comment type="similarity">
    <text evidence="2">Belongs to the TsaE family.</text>
</comment>
<evidence type="ECO:0000313" key="11">
    <source>
        <dbReference type="EMBL" id="TMJ07362.1"/>
    </source>
</evidence>
<evidence type="ECO:0000313" key="12">
    <source>
        <dbReference type="Proteomes" id="UP000318661"/>
    </source>
</evidence>
<comment type="subcellular location">
    <subcellularLocation>
        <location evidence="1">Cytoplasm</location>
    </subcellularLocation>
</comment>
<evidence type="ECO:0000256" key="5">
    <source>
        <dbReference type="ARBA" id="ARBA00022694"/>
    </source>
</evidence>
<keyword evidence="9" id="KW-0460">Magnesium</keyword>
<dbReference type="PANTHER" id="PTHR33540:SF2">
    <property type="entry name" value="TRNA THREONYLCARBAMOYLADENOSINE BIOSYNTHESIS PROTEIN TSAE"/>
    <property type="match status" value="1"/>
</dbReference>
<dbReference type="GO" id="GO:0016740">
    <property type="term" value="F:transferase activity"/>
    <property type="evidence" value="ECO:0007669"/>
    <property type="project" value="UniProtKB-KW"/>
</dbReference>
<keyword evidence="7" id="KW-0547">Nucleotide-binding</keyword>
<keyword evidence="6" id="KW-0479">Metal-binding</keyword>
<dbReference type="InterPro" id="IPR003442">
    <property type="entry name" value="T6A_TsaE"/>
</dbReference>
<dbReference type="GO" id="GO:0002949">
    <property type="term" value="P:tRNA threonylcarbamoyladenosine modification"/>
    <property type="evidence" value="ECO:0007669"/>
    <property type="project" value="InterPro"/>
</dbReference>
<dbReference type="Gene3D" id="3.40.50.300">
    <property type="entry name" value="P-loop containing nucleotide triphosphate hydrolases"/>
    <property type="match status" value="1"/>
</dbReference>
<gene>
    <name evidence="11" type="primary">tsaE</name>
    <name evidence="11" type="ORF">E6G99_06965</name>
</gene>
<dbReference type="GO" id="GO:0005524">
    <property type="term" value="F:ATP binding"/>
    <property type="evidence" value="ECO:0007669"/>
    <property type="project" value="UniProtKB-KW"/>
</dbReference>
<evidence type="ECO:0000256" key="3">
    <source>
        <dbReference type="ARBA" id="ARBA00019010"/>
    </source>
</evidence>
<evidence type="ECO:0000256" key="6">
    <source>
        <dbReference type="ARBA" id="ARBA00022723"/>
    </source>
</evidence>
<comment type="caution">
    <text evidence="11">The sequence shown here is derived from an EMBL/GenBank/DDBJ whole genome shotgun (WGS) entry which is preliminary data.</text>
</comment>
<dbReference type="GO" id="GO:0046872">
    <property type="term" value="F:metal ion binding"/>
    <property type="evidence" value="ECO:0007669"/>
    <property type="project" value="UniProtKB-KW"/>
</dbReference>
<dbReference type="SUPFAM" id="SSF52540">
    <property type="entry name" value="P-loop containing nucleoside triphosphate hydrolases"/>
    <property type="match status" value="1"/>
</dbReference>
<dbReference type="Proteomes" id="UP000318661">
    <property type="component" value="Unassembled WGS sequence"/>
</dbReference>
<organism evidence="11 12">
    <name type="scientific">Candidatus Segetimicrobium genomatis</name>
    <dbReference type="NCBI Taxonomy" id="2569760"/>
    <lineage>
        <taxon>Bacteria</taxon>
        <taxon>Bacillati</taxon>
        <taxon>Candidatus Sysuimicrobiota</taxon>
        <taxon>Candidatus Sysuimicrobiia</taxon>
        <taxon>Candidatus Sysuimicrobiales</taxon>
        <taxon>Candidatus Segetimicrobiaceae</taxon>
        <taxon>Candidatus Segetimicrobium</taxon>
    </lineage>
</organism>
<evidence type="ECO:0000256" key="2">
    <source>
        <dbReference type="ARBA" id="ARBA00007599"/>
    </source>
</evidence>
<evidence type="ECO:0000256" key="7">
    <source>
        <dbReference type="ARBA" id="ARBA00022741"/>
    </source>
</evidence>
<dbReference type="GO" id="GO:0005737">
    <property type="term" value="C:cytoplasm"/>
    <property type="evidence" value="ECO:0007669"/>
    <property type="project" value="UniProtKB-SubCell"/>
</dbReference>
<keyword evidence="11" id="KW-0808">Transferase</keyword>
<evidence type="ECO:0000256" key="8">
    <source>
        <dbReference type="ARBA" id="ARBA00022840"/>
    </source>
</evidence>
<dbReference type="Pfam" id="PF02367">
    <property type="entry name" value="TsaE"/>
    <property type="match status" value="1"/>
</dbReference>
<protein>
    <recommendedName>
        <fullName evidence="3">tRNA threonylcarbamoyladenosine biosynthesis protein TsaE</fullName>
    </recommendedName>
    <alternativeName>
        <fullName evidence="10">t(6)A37 threonylcarbamoyladenosine biosynthesis protein TsaE</fullName>
    </alternativeName>
</protein>
<sequence>MPEVPGPRPEPRAGNISQVRIDTSSPEQTEALGRRLGQLLRAGDIVALSGDLGAGKTVLARGIAEGAGAAGYIASPTFTFIRAYRGAVTVYHVDLYRLDRPQQLEDLGLDELLDGTGLVVLEWAEKAGPLLPAEHLWITIRFRNGDDTRTLEFLPRGPRYTDVVQTVARECASSR</sequence>
<accession>A0A537LHD0</accession>
<reference evidence="11 12" key="1">
    <citation type="journal article" date="2019" name="Nat. Microbiol.">
        <title>Mediterranean grassland soil C-N compound turnover is dependent on rainfall and depth, and is mediated by genomically divergent microorganisms.</title>
        <authorList>
            <person name="Diamond S."/>
            <person name="Andeer P.F."/>
            <person name="Li Z."/>
            <person name="Crits-Christoph A."/>
            <person name="Burstein D."/>
            <person name="Anantharaman K."/>
            <person name="Lane K.R."/>
            <person name="Thomas B.C."/>
            <person name="Pan C."/>
            <person name="Northen T.R."/>
            <person name="Banfield J.F."/>
        </authorList>
    </citation>
    <scope>NUCLEOTIDE SEQUENCE [LARGE SCALE GENOMIC DNA]</scope>
    <source>
        <strain evidence="11">NP_2</strain>
    </source>
</reference>